<evidence type="ECO:0000256" key="4">
    <source>
        <dbReference type="SAM" id="Phobius"/>
    </source>
</evidence>
<dbReference type="PANTHER" id="PTHR43179:SF12">
    <property type="entry name" value="GALACTOFURANOSYLTRANSFERASE GLFT2"/>
    <property type="match status" value="1"/>
</dbReference>
<dbReference type="CDD" id="cd04186">
    <property type="entry name" value="GT_2_like_c"/>
    <property type="match status" value="1"/>
</dbReference>
<feature type="transmembrane region" description="Helical" evidence="4">
    <location>
        <begin position="268"/>
        <end position="285"/>
    </location>
</feature>
<gene>
    <name evidence="6" type="ORF">CPT03_16630</name>
</gene>
<keyword evidence="7" id="KW-1185">Reference proteome</keyword>
<reference evidence="6 7" key="1">
    <citation type="submission" date="2017-10" db="EMBL/GenBank/DDBJ databases">
        <title>Whole genome of Pedobacter ginsengisoli T01R-27 isolated from tomato rhizosphere.</title>
        <authorList>
            <person name="Weon H.-Y."/>
            <person name="Lee S.A."/>
            <person name="Sang M.K."/>
            <person name="Song J."/>
        </authorList>
    </citation>
    <scope>NUCLEOTIDE SEQUENCE [LARGE SCALE GENOMIC DNA]</scope>
    <source>
        <strain evidence="6 7">T01R-27</strain>
    </source>
</reference>
<evidence type="ECO:0000313" key="7">
    <source>
        <dbReference type="Proteomes" id="UP000223749"/>
    </source>
</evidence>
<evidence type="ECO:0000256" key="2">
    <source>
        <dbReference type="ARBA" id="ARBA00022676"/>
    </source>
</evidence>
<dbReference type="RefSeq" id="WP_099439880.1">
    <property type="nucleotide sequence ID" value="NZ_CP024091.1"/>
</dbReference>
<dbReference type="EMBL" id="CP024091">
    <property type="protein sequence ID" value="ATP57972.1"/>
    <property type="molecule type" value="Genomic_DNA"/>
</dbReference>
<dbReference type="Pfam" id="PF00535">
    <property type="entry name" value="Glycos_transf_2"/>
    <property type="match status" value="1"/>
</dbReference>
<dbReference type="InterPro" id="IPR001173">
    <property type="entry name" value="Glyco_trans_2-like"/>
</dbReference>
<keyword evidence="2" id="KW-0328">Glycosyltransferase</keyword>
<dbReference type="KEGG" id="pgs:CPT03_16630"/>
<dbReference type="OrthoDB" id="9771846at2"/>
<proteinExistence type="inferred from homology"/>
<evidence type="ECO:0000259" key="5">
    <source>
        <dbReference type="Pfam" id="PF00535"/>
    </source>
</evidence>
<comment type="similarity">
    <text evidence="1">Belongs to the glycosyltransferase 2 family.</text>
</comment>
<dbReference type="GO" id="GO:0016757">
    <property type="term" value="F:glycosyltransferase activity"/>
    <property type="evidence" value="ECO:0007669"/>
    <property type="project" value="UniProtKB-KW"/>
</dbReference>
<keyword evidence="3" id="KW-0808">Transferase</keyword>
<dbReference type="Gene3D" id="3.90.550.10">
    <property type="entry name" value="Spore Coat Polysaccharide Biosynthesis Protein SpsA, Chain A"/>
    <property type="match status" value="1"/>
</dbReference>
<protein>
    <submittedName>
        <fullName evidence="6">Cobalt ABC transporter permease</fullName>
    </submittedName>
</protein>
<sequence>MTPTNLPKSIAVILINWNSYEYTHNCIRSLNNMGFKDFDIILVDNGSMDGSDNKLVKDFPDIIFLKIVHNIGFTGSNNLALNYCINRGYKYSMMLNNDTIVEPDFLEVLYNYIENNPDVAAVQPKIYFEHDRGLLWNAGSYFNNWTGQASTEGYNKRTTPNSDKLKEVDWITGCGLLVHTDLLRTAGLLDESLFMYYEDVDLSFRIKKSGLKLMYVPDSVIYHIAGAAYKTKKKTKEGIVNPIVHYHNARNQIWMIKRYLTPLQKLTAYPYTFMYFGAVLVYFLLRWRLVKFKTYLKAIKDGLSGNMTDKYAFDPEV</sequence>
<feature type="domain" description="Glycosyltransferase 2-like" evidence="5">
    <location>
        <begin position="12"/>
        <end position="137"/>
    </location>
</feature>
<evidence type="ECO:0000313" key="6">
    <source>
        <dbReference type="EMBL" id="ATP57972.1"/>
    </source>
</evidence>
<keyword evidence="4" id="KW-0472">Membrane</keyword>
<keyword evidence="4" id="KW-1133">Transmembrane helix</keyword>
<organism evidence="6 7">
    <name type="scientific">Pedobacter ginsengisoli</name>
    <dbReference type="NCBI Taxonomy" id="363852"/>
    <lineage>
        <taxon>Bacteria</taxon>
        <taxon>Pseudomonadati</taxon>
        <taxon>Bacteroidota</taxon>
        <taxon>Sphingobacteriia</taxon>
        <taxon>Sphingobacteriales</taxon>
        <taxon>Sphingobacteriaceae</taxon>
        <taxon>Pedobacter</taxon>
    </lineage>
</organism>
<accession>A0A2D1U8S5</accession>
<dbReference type="SUPFAM" id="SSF53448">
    <property type="entry name" value="Nucleotide-diphospho-sugar transferases"/>
    <property type="match status" value="1"/>
</dbReference>
<dbReference type="AlphaFoldDB" id="A0A2D1U8S5"/>
<evidence type="ECO:0000256" key="1">
    <source>
        <dbReference type="ARBA" id="ARBA00006739"/>
    </source>
</evidence>
<dbReference type="PANTHER" id="PTHR43179">
    <property type="entry name" value="RHAMNOSYLTRANSFERASE WBBL"/>
    <property type="match status" value="1"/>
</dbReference>
<keyword evidence="4" id="KW-0812">Transmembrane</keyword>
<evidence type="ECO:0000256" key="3">
    <source>
        <dbReference type="ARBA" id="ARBA00022679"/>
    </source>
</evidence>
<dbReference type="InterPro" id="IPR029044">
    <property type="entry name" value="Nucleotide-diphossugar_trans"/>
</dbReference>
<name>A0A2D1U8S5_9SPHI</name>
<dbReference type="Proteomes" id="UP000223749">
    <property type="component" value="Chromosome"/>
</dbReference>